<dbReference type="AlphaFoldDB" id="A0A4C2AB80"/>
<protein>
    <submittedName>
        <fullName evidence="2">Uncharacterized protein</fullName>
    </submittedName>
</protein>
<sequence length="90" mass="9899">MRNETQSRTGGGARLTPKIDSDLKSKARLEEAGPGVEEAIVEPKSRAGQDSQRNQLSFFIKKFILSTGMEPCINSNDERKKPATCICESN</sequence>
<dbReference type="EMBL" id="BGZK01002759">
    <property type="protein sequence ID" value="GBP96255.1"/>
    <property type="molecule type" value="Genomic_DNA"/>
</dbReference>
<dbReference type="Proteomes" id="UP000299102">
    <property type="component" value="Unassembled WGS sequence"/>
</dbReference>
<proteinExistence type="predicted"/>
<name>A0A4C2AB80_EUMVA</name>
<evidence type="ECO:0000256" key="1">
    <source>
        <dbReference type="SAM" id="MobiDB-lite"/>
    </source>
</evidence>
<reference evidence="2 3" key="1">
    <citation type="journal article" date="2019" name="Commun. Biol.">
        <title>The bagworm genome reveals a unique fibroin gene that provides high tensile strength.</title>
        <authorList>
            <person name="Kono N."/>
            <person name="Nakamura H."/>
            <person name="Ohtoshi R."/>
            <person name="Tomita M."/>
            <person name="Numata K."/>
            <person name="Arakawa K."/>
        </authorList>
    </citation>
    <scope>NUCLEOTIDE SEQUENCE [LARGE SCALE GENOMIC DNA]</scope>
</reference>
<keyword evidence="3" id="KW-1185">Reference proteome</keyword>
<evidence type="ECO:0000313" key="3">
    <source>
        <dbReference type="Proteomes" id="UP000299102"/>
    </source>
</evidence>
<gene>
    <name evidence="2" type="ORF">EVAR_71319_1</name>
</gene>
<comment type="caution">
    <text evidence="2">The sequence shown here is derived from an EMBL/GenBank/DDBJ whole genome shotgun (WGS) entry which is preliminary data.</text>
</comment>
<accession>A0A4C2AB80</accession>
<organism evidence="2 3">
    <name type="scientific">Eumeta variegata</name>
    <name type="common">Bagworm moth</name>
    <name type="synonym">Eumeta japonica</name>
    <dbReference type="NCBI Taxonomy" id="151549"/>
    <lineage>
        <taxon>Eukaryota</taxon>
        <taxon>Metazoa</taxon>
        <taxon>Ecdysozoa</taxon>
        <taxon>Arthropoda</taxon>
        <taxon>Hexapoda</taxon>
        <taxon>Insecta</taxon>
        <taxon>Pterygota</taxon>
        <taxon>Neoptera</taxon>
        <taxon>Endopterygota</taxon>
        <taxon>Lepidoptera</taxon>
        <taxon>Glossata</taxon>
        <taxon>Ditrysia</taxon>
        <taxon>Tineoidea</taxon>
        <taxon>Psychidae</taxon>
        <taxon>Oiketicinae</taxon>
        <taxon>Eumeta</taxon>
    </lineage>
</organism>
<feature type="region of interest" description="Disordered" evidence="1">
    <location>
        <begin position="1"/>
        <end position="23"/>
    </location>
</feature>
<evidence type="ECO:0000313" key="2">
    <source>
        <dbReference type="EMBL" id="GBP96255.1"/>
    </source>
</evidence>